<comment type="similarity">
    <text evidence="3 14">Belongs to the WD repeat PRP19 family.</text>
</comment>
<dbReference type="AlphaFoldDB" id="A0A448YMU8"/>
<comment type="function">
    <text evidence="14">Ubiquitin-protein ligase which is mainly involved pre-mRNA splicing and DNA repair. Required for pre-mRNA splicing as component of the spliceosome.</text>
</comment>
<evidence type="ECO:0000256" key="13">
    <source>
        <dbReference type="ARBA" id="ARBA00023242"/>
    </source>
</evidence>
<evidence type="ECO:0000256" key="12">
    <source>
        <dbReference type="ARBA" id="ARBA00023204"/>
    </source>
</evidence>
<evidence type="ECO:0000256" key="5">
    <source>
        <dbReference type="ARBA" id="ARBA00022664"/>
    </source>
</evidence>
<evidence type="ECO:0000256" key="15">
    <source>
        <dbReference type="SAM" id="MobiDB-lite"/>
    </source>
</evidence>
<feature type="domain" description="U-box" evidence="16">
    <location>
        <begin position="1"/>
        <end position="71"/>
    </location>
</feature>
<dbReference type="GO" id="GO:0071006">
    <property type="term" value="C:U2-type catalytic step 1 spliceosome"/>
    <property type="evidence" value="ECO:0007669"/>
    <property type="project" value="TreeGrafter"/>
</dbReference>
<dbReference type="GO" id="GO:0000398">
    <property type="term" value="P:mRNA splicing, via spliceosome"/>
    <property type="evidence" value="ECO:0007669"/>
    <property type="project" value="InterPro"/>
</dbReference>
<dbReference type="FunCoup" id="A0A448YMU8">
    <property type="interactions" value="425"/>
</dbReference>
<comment type="subcellular location">
    <subcellularLocation>
        <location evidence="1 14">Nucleus</location>
    </subcellularLocation>
</comment>
<dbReference type="SUPFAM" id="SSF50978">
    <property type="entry name" value="WD40 repeat-like"/>
    <property type="match status" value="1"/>
</dbReference>
<comment type="subunit">
    <text evidence="14">Homotetramer.</text>
</comment>
<keyword evidence="9 14" id="KW-0227">DNA damage</keyword>
<dbReference type="EC" id="2.3.2.27" evidence="14"/>
<protein>
    <recommendedName>
        <fullName evidence="14">Pre-mRNA-processing factor 19</fullName>
        <ecNumber evidence="14">2.3.2.27</ecNumber>
    </recommendedName>
</protein>
<evidence type="ECO:0000313" key="18">
    <source>
        <dbReference type="Proteomes" id="UP000290900"/>
    </source>
</evidence>
<accession>A0A448YMU8</accession>
<proteinExistence type="inferred from homology"/>
<dbReference type="EMBL" id="CAACVR010000021">
    <property type="protein sequence ID" value="VEU22217.1"/>
    <property type="molecule type" value="Genomic_DNA"/>
</dbReference>
<dbReference type="InParanoid" id="A0A448YMU8"/>
<comment type="catalytic activity">
    <reaction evidence="14">
        <text>S-ubiquitinyl-[E2 ubiquitin-conjugating enzyme]-L-cysteine + [acceptor protein]-L-lysine = [E2 ubiquitin-conjugating enzyme]-L-cysteine + N(6)-ubiquitinyl-[acceptor protein]-L-lysine.</text>
        <dbReference type="EC" id="2.3.2.27"/>
    </reaction>
</comment>
<evidence type="ECO:0000313" key="17">
    <source>
        <dbReference type="EMBL" id="VEU22217.1"/>
    </source>
</evidence>
<evidence type="ECO:0000256" key="1">
    <source>
        <dbReference type="ARBA" id="ARBA00004123"/>
    </source>
</evidence>
<keyword evidence="5 14" id="KW-0507">mRNA processing</keyword>
<evidence type="ECO:0000256" key="6">
    <source>
        <dbReference type="ARBA" id="ARBA00022679"/>
    </source>
</evidence>
<evidence type="ECO:0000256" key="3">
    <source>
        <dbReference type="ARBA" id="ARBA00006388"/>
    </source>
</evidence>
<dbReference type="InterPro" id="IPR015943">
    <property type="entry name" value="WD40/YVTN_repeat-like_dom_sf"/>
</dbReference>
<dbReference type="InterPro" id="IPR003613">
    <property type="entry name" value="Ubox_domain"/>
</dbReference>
<dbReference type="OrthoDB" id="687049at2759"/>
<dbReference type="Gene3D" id="2.130.10.10">
    <property type="entry name" value="YVTN repeat-like/Quinoprotein amine dehydrogenase"/>
    <property type="match status" value="1"/>
</dbReference>
<dbReference type="PANTHER" id="PTHR43995">
    <property type="entry name" value="PRE-MRNA-PROCESSING FACTOR 19"/>
    <property type="match status" value="1"/>
</dbReference>
<dbReference type="Gene3D" id="3.30.40.10">
    <property type="entry name" value="Zinc/RING finger domain, C3HC4 (zinc finger)"/>
    <property type="match status" value="1"/>
</dbReference>
<dbReference type="PROSITE" id="PS51698">
    <property type="entry name" value="U_BOX"/>
    <property type="match status" value="1"/>
</dbReference>
<dbReference type="InterPro" id="IPR038959">
    <property type="entry name" value="Prp19"/>
</dbReference>
<evidence type="ECO:0000256" key="11">
    <source>
        <dbReference type="ARBA" id="ARBA00023187"/>
    </source>
</evidence>
<dbReference type="SUPFAM" id="SSF57850">
    <property type="entry name" value="RING/U-box"/>
    <property type="match status" value="1"/>
</dbReference>
<dbReference type="STRING" id="13370.A0A448YMU8"/>
<dbReference type="GO" id="GO:0061630">
    <property type="term" value="F:ubiquitin protein ligase activity"/>
    <property type="evidence" value="ECO:0007669"/>
    <property type="project" value="UniProtKB-UniRule"/>
</dbReference>
<evidence type="ECO:0000256" key="7">
    <source>
        <dbReference type="ARBA" id="ARBA00022728"/>
    </source>
</evidence>
<keyword evidence="7 14" id="KW-0747">Spliceosome</keyword>
<reference evidence="17 18" key="1">
    <citation type="submission" date="2018-12" db="EMBL/GenBank/DDBJ databases">
        <authorList>
            <person name="Tiukova I."/>
            <person name="Dainat J."/>
        </authorList>
    </citation>
    <scope>NUCLEOTIDE SEQUENCE [LARGE SCALE GENOMIC DNA]</scope>
</reference>
<dbReference type="GO" id="GO:0000974">
    <property type="term" value="C:Prp19 complex"/>
    <property type="evidence" value="ECO:0007669"/>
    <property type="project" value="UniProtKB-UniRule"/>
</dbReference>
<keyword evidence="6 14" id="KW-0808">Transferase</keyword>
<keyword evidence="12 14" id="KW-0234">DNA repair</keyword>
<keyword evidence="4" id="KW-0853">WD repeat</keyword>
<dbReference type="InterPro" id="IPR036322">
    <property type="entry name" value="WD40_repeat_dom_sf"/>
</dbReference>
<keyword evidence="11 14" id="KW-0508">mRNA splicing</keyword>
<dbReference type="InterPro" id="IPR055340">
    <property type="entry name" value="RING-Ubox_PRP19"/>
</dbReference>
<dbReference type="CDD" id="cd16656">
    <property type="entry name" value="RING-Ubox_PRP19"/>
    <property type="match status" value="1"/>
</dbReference>
<keyword evidence="13 14" id="KW-0539">Nucleus</keyword>
<dbReference type="InterPro" id="IPR013083">
    <property type="entry name" value="Znf_RING/FYVE/PHD"/>
</dbReference>
<feature type="compositionally biased region" description="Acidic residues" evidence="15">
    <location>
        <begin position="146"/>
        <end position="160"/>
    </location>
</feature>
<evidence type="ECO:0000256" key="14">
    <source>
        <dbReference type="RuleBase" id="RU367101"/>
    </source>
</evidence>
<gene>
    <name evidence="17" type="ORF">BRENAR_LOCUS2949</name>
</gene>
<organism evidence="17 18">
    <name type="scientific">Brettanomyces naardenensis</name>
    <name type="common">Yeast</name>
    <dbReference type="NCBI Taxonomy" id="13370"/>
    <lineage>
        <taxon>Eukaryota</taxon>
        <taxon>Fungi</taxon>
        <taxon>Dikarya</taxon>
        <taxon>Ascomycota</taxon>
        <taxon>Saccharomycotina</taxon>
        <taxon>Pichiomycetes</taxon>
        <taxon>Pichiales</taxon>
        <taxon>Pichiaceae</taxon>
        <taxon>Brettanomyces</taxon>
    </lineage>
</organism>
<evidence type="ECO:0000256" key="10">
    <source>
        <dbReference type="ARBA" id="ARBA00022786"/>
    </source>
</evidence>
<keyword evidence="18" id="KW-1185">Reference proteome</keyword>
<dbReference type="Pfam" id="PF08606">
    <property type="entry name" value="Prp19"/>
    <property type="match status" value="1"/>
</dbReference>
<dbReference type="FunFam" id="3.30.40.10:FF:000027">
    <property type="entry name" value="Pre-mRNA-processing factor 19, putative"/>
    <property type="match status" value="1"/>
</dbReference>
<dbReference type="SMART" id="SM00504">
    <property type="entry name" value="Ubox"/>
    <property type="match status" value="1"/>
</dbReference>
<comment type="pathway">
    <text evidence="2 14">Protein modification; protein ubiquitination.</text>
</comment>
<name>A0A448YMU8_BRENA</name>
<dbReference type="GO" id="GO:0070534">
    <property type="term" value="P:protein K63-linked ubiquitination"/>
    <property type="evidence" value="ECO:0007669"/>
    <property type="project" value="UniProtKB-UniRule"/>
</dbReference>
<sequence>MICSISGEPTSDPVLSLKSRRVFDRRLIAEYLAENGKDPISEEPMTESDLVAIDTSVTSNVVTTRKSNQDSIPSMLAMFQNEWDSLSLEIFELRKQLIELKKELSLSLYRQDAAVKVASRAMKERDEARQALQDLATKIGSGNIPDEVEEEEESAEGVTEEESLLPEKYAKLLTDEQHSLFTRHKAEKHKLPFVLTADSKLNVVRSIKRDTSHREYKMFRRSGSQVAIVYLNGDGEIVDVGSKEIKLVTNFKVDRRSQILGLNWFHTADGEESLLVTIKGKVINITGGNGKGFDYIKSGYPLKAVVVHPSLPVSILLSANRYSIYYERTVIYKSPTVQGTEITGGAIHNDGVVMALSLADSSVDIYDIVQQKKLLTIEPPPSSNEKVSQLLFAPNGFWLLIKYGTSAIGVYDLRKGSFQSVLEFSNVTSIHSRFSLDPASRILLLGNWYAVYEKKAKHWSEPLELLDAEESKVDIEITEVVETGYLSTVIDNSGISVDIISA</sequence>
<evidence type="ECO:0000256" key="8">
    <source>
        <dbReference type="ARBA" id="ARBA00022737"/>
    </source>
</evidence>
<evidence type="ECO:0000259" key="16">
    <source>
        <dbReference type="PROSITE" id="PS51698"/>
    </source>
</evidence>
<dbReference type="UniPathway" id="UPA00143"/>
<evidence type="ECO:0000256" key="9">
    <source>
        <dbReference type="ARBA" id="ARBA00022763"/>
    </source>
</evidence>
<dbReference type="InterPro" id="IPR013915">
    <property type="entry name" value="Prp19_cc"/>
</dbReference>
<dbReference type="PANTHER" id="PTHR43995:SF1">
    <property type="entry name" value="PRE-MRNA-PROCESSING FACTOR 19"/>
    <property type="match status" value="1"/>
</dbReference>
<dbReference type="GO" id="GO:0005737">
    <property type="term" value="C:cytoplasm"/>
    <property type="evidence" value="ECO:0007669"/>
    <property type="project" value="TreeGrafter"/>
</dbReference>
<evidence type="ECO:0000256" key="4">
    <source>
        <dbReference type="ARBA" id="ARBA00022574"/>
    </source>
</evidence>
<feature type="region of interest" description="Disordered" evidence="15">
    <location>
        <begin position="141"/>
        <end position="160"/>
    </location>
</feature>
<dbReference type="GO" id="GO:0006281">
    <property type="term" value="P:DNA repair"/>
    <property type="evidence" value="ECO:0007669"/>
    <property type="project" value="UniProtKB-KW"/>
</dbReference>
<evidence type="ECO:0000256" key="2">
    <source>
        <dbReference type="ARBA" id="ARBA00004906"/>
    </source>
</evidence>
<keyword evidence="8" id="KW-0677">Repeat</keyword>
<dbReference type="Proteomes" id="UP000290900">
    <property type="component" value="Unassembled WGS sequence"/>
</dbReference>
<keyword evidence="10 14" id="KW-0833">Ubl conjugation pathway</keyword>